<proteinExistence type="predicted"/>
<dbReference type="Proteomes" id="UP000823771">
    <property type="component" value="Unassembled WGS sequence"/>
</dbReference>
<dbReference type="AlphaFoldDB" id="A0A9D9NMD7"/>
<name>A0A9D9NMD7_9BACT</name>
<protein>
    <submittedName>
        <fullName evidence="2">DUF4294 domain-containing protein</fullName>
    </submittedName>
</protein>
<sequence length="250" mass="28923">MERPRLKIFMYCLVPAVLLSLAGETGCLAQKKERIRLDEWKAGIAEGTARDSGEVTGGEYLPYIIEGGDTVYVASLPAARVYQRLPRQKGREWRQYYRLVYNFSKVYPYALVARKLVHEADSTIAADNLRRGKKDKYINTVQKELFEVFEQPMRNLTVSQGALLMRLIDREAGKSSFNIIRDYKNRMAAGFWQGIAKMFGTDLKKPYDPEGEDKPTEELVQMWEAGQFEGLYYSLFWQYPPTIEIPSKYR</sequence>
<evidence type="ECO:0000256" key="1">
    <source>
        <dbReference type="SAM" id="SignalP"/>
    </source>
</evidence>
<feature type="signal peptide" evidence="1">
    <location>
        <begin position="1"/>
        <end position="22"/>
    </location>
</feature>
<reference evidence="2" key="1">
    <citation type="submission" date="2020-10" db="EMBL/GenBank/DDBJ databases">
        <authorList>
            <person name="Gilroy R."/>
        </authorList>
    </citation>
    <scope>NUCLEOTIDE SEQUENCE</scope>
    <source>
        <strain evidence="2">2478</strain>
    </source>
</reference>
<keyword evidence="1" id="KW-0732">Signal</keyword>
<dbReference type="EMBL" id="JADILZ010000088">
    <property type="protein sequence ID" value="MBO8479089.1"/>
    <property type="molecule type" value="Genomic_DNA"/>
</dbReference>
<evidence type="ECO:0000313" key="2">
    <source>
        <dbReference type="EMBL" id="MBO8479089.1"/>
    </source>
</evidence>
<gene>
    <name evidence="2" type="ORF">IAB80_09425</name>
</gene>
<organism evidence="2 3">
    <name type="scientific">Candidatus Cryptobacteroides excrementipullorum</name>
    <dbReference type="NCBI Taxonomy" id="2840761"/>
    <lineage>
        <taxon>Bacteria</taxon>
        <taxon>Pseudomonadati</taxon>
        <taxon>Bacteroidota</taxon>
        <taxon>Bacteroidia</taxon>
        <taxon>Bacteroidales</taxon>
        <taxon>Candidatus Cryptobacteroides</taxon>
    </lineage>
</organism>
<evidence type="ECO:0000313" key="3">
    <source>
        <dbReference type="Proteomes" id="UP000823771"/>
    </source>
</evidence>
<accession>A0A9D9NMD7</accession>
<dbReference type="InterPro" id="IPR025636">
    <property type="entry name" value="DUF4294"/>
</dbReference>
<reference evidence="2" key="2">
    <citation type="journal article" date="2021" name="PeerJ">
        <title>Extensive microbial diversity within the chicken gut microbiome revealed by metagenomics and culture.</title>
        <authorList>
            <person name="Gilroy R."/>
            <person name="Ravi A."/>
            <person name="Getino M."/>
            <person name="Pursley I."/>
            <person name="Horton D.L."/>
            <person name="Alikhan N.F."/>
            <person name="Baker D."/>
            <person name="Gharbi K."/>
            <person name="Hall N."/>
            <person name="Watson M."/>
            <person name="Adriaenssens E.M."/>
            <person name="Foster-Nyarko E."/>
            <person name="Jarju S."/>
            <person name="Secka A."/>
            <person name="Antonio M."/>
            <person name="Oren A."/>
            <person name="Chaudhuri R.R."/>
            <person name="La Ragione R."/>
            <person name="Hildebrand F."/>
            <person name="Pallen M.J."/>
        </authorList>
    </citation>
    <scope>NUCLEOTIDE SEQUENCE</scope>
    <source>
        <strain evidence="2">2478</strain>
    </source>
</reference>
<dbReference type="Pfam" id="PF14127">
    <property type="entry name" value="DUF4294"/>
    <property type="match status" value="1"/>
</dbReference>
<comment type="caution">
    <text evidence="2">The sequence shown here is derived from an EMBL/GenBank/DDBJ whole genome shotgun (WGS) entry which is preliminary data.</text>
</comment>
<feature type="chain" id="PRO_5038564162" evidence="1">
    <location>
        <begin position="23"/>
        <end position="250"/>
    </location>
</feature>